<dbReference type="PANTHER" id="PTHR32027">
    <property type="entry name" value="CYTOSINE DEAMINASE"/>
    <property type="match status" value="1"/>
</dbReference>
<protein>
    <submittedName>
        <fullName evidence="2">Amidohydrolase family protein</fullName>
    </submittedName>
</protein>
<feature type="domain" description="Amidohydrolase 3" evidence="1">
    <location>
        <begin position="43"/>
        <end position="390"/>
    </location>
</feature>
<dbReference type="InterPro" id="IPR013108">
    <property type="entry name" value="Amidohydro_3"/>
</dbReference>
<reference evidence="2 3" key="1">
    <citation type="submission" date="2024-07" db="EMBL/GenBank/DDBJ databases">
        <title>Marimonas sp.nov., isolated from tidal-flat sediment.</title>
        <authorList>
            <person name="Jayan J.N."/>
            <person name="Lee S.S."/>
        </authorList>
    </citation>
    <scope>NUCLEOTIDE SEQUENCE [LARGE SCALE GENOMIC DNA]</scope>
    <source>
        <strain evidence="2 3">MJW-29</strain>
    </source>
</reference>
<dbReference type="NCBIfam" id="NF004636">
    <property type="entry name" value="PRK05985.1"/>
    <property type="match status" value="1"/>
</dbReference>
<dbReference type="SUPFAM" id="SSF51338">
    <property type="entry name" value="Composite domain of metallo-dependent hydrolases"/>
    <property type="match status" value="1"/>
</dbReference>
<dbReference type="Gene3D" id="2.30.40.10">
    <property type="entry name" value="Urease, subunit C, domain 1"/>
    <property type="match status" value="1"/>
</dbReference>
<evidence type="ECO:0000259" key="1">
    <source>
        <dbReference type="Pfam" id="PF07969"/>
    </source>
</evidence>
<dbReference type="InterPro" id="IPR032466">
    <property type="entry name" value="Metal_Hydrolase"/>
</dbReference>
<organism evidence="2 3">
    <name type="scientific">Sulfitobacter sediminis</name>
    <dbReference type="NCBI Taxonomy" id="3234186"/>
    <lineage>
        <taxon>Bacteria</taxon>
        <taxon>Pseudomonadati</taxon>
        <taxon>Pseudomonadota</taxon>
        <taxon>Alphaproteobacteria</taxon>
        <taxon>Rhodobacterales</taxon>
        <taxon>Roseobacteraceae</taxon>
        <taxon>Sulfitobacter</taxon>
    </lineage>
</organism>
<dbReference type="Gene3D" id="3.20.20.140">
    <property type="entry name" value="Metal-dependent hydrolases"/>
    <property type="match status" value="1"/>
</dbReference>
<dbReference type="RefSeq" id="WP_367877998.1">
    <property type="nucleotide sequence ID" value="NZ_JBFNXX010000007.1"/>
</dbReference>
<dbReference type="Proteomes" id="UP001556098">
    <property type="component" value="Unassembled WGS sequence"/>
</dbReference>
<name>A0ABV3RMU5_9RHOB</name>
<dbReference type="PANTHER" id="PTHR32027:SF9">
    <property type="entry name" value="BLL3847 PROTEIN"/>
    <property type="match status" value="1"/>
</dbReference>
<dbReference type="InterPro" id="IPR052349">
    <property type="entry name" value="Metallo-hydrolase_Enzymes"/>
</dbReference>
<sequence>MAEDTLILRNVRPEGGKTVDVLIRDGHIARIAPGLPDAPDARTLDGENAILLPGLVEAHTHLDKTLLGMGWRPHQAGPTLKDKIDTERRLRREWDIDPHRQSMRQALLSLGHGSTAIRSHVDMDTDCGMEGFEGVTRTREALAGLIDLQIVAFPQSGLLVRPGTIDLMDQALQDGADVVGGLDPCSMDRDPKGHLDAVFGLAERYGKPIDIHLHEPGELGAFSIELILERTRAHAMQGHVTISHAFCLGMPDRERALALIADLAEARIHIATVATPFRPVPLADDLRSAGVTLCAGSDGIRDCWGPYGNADMLERAMLLGLRNNFRRDEDVEHALWCCTHGGARVMGLEKYGLTEGCRADLVLVKAETPAHAVVSHPPRKLVLKGGRVVAQEGRALRDAP</sequence>
<dbReference type="EMBL" id="JBFNXX010000007">
    <property type="protein sequence ID" value="MEW9920295.1"/>
    <property type="molecule type" value="Genomic_DNA"/>
</dbReference>
<dbReference type="InterPro" id="IPR011059">
    <property type="entry name" value="Metal-dep_hydrolase_composite"/>
</dbReference>
<dbReference type="Pfam" id="PF07969">
    <property type="entry name" value="Amidohydro_3"/>
    <property type="match status" value="1"/>
</dbReference>
<comment type="caution">
    <text evidence="2">The sequence shown here is derived from an EMBL/GenBank/DDBJ whole genome shotgun (WGS) entry which is preliminary data.</text>
</comment>
<evidence type="ECO:0000313" key="3">
    <source>
        <dbReference type="Proteomes" id="UP001556098"/>
    </source>
</evidence>
<keyword evidence="3" id="KW-1185">Reference proteome</keyword>
<proteinExistence type="predicted"/>
<dbReference type="CDD" id="cd01293">
    <property type="entry name" value="Bact_CD"/>
    <property type="match status" value="1"/>
</dbReference>
<accession>A0ABV3RMU5</accession>
<dbReference type="SUPFAM" id="SSF51556">
    <property type="entry name" value="Metallo-dependent hydrolases"/>
    <property type="match status" value="1"/>
</dbReference>
<gene>
    <name evidence="2" type="ORF">AB2B41_11800</name>
</gene>
<evidence type="ECO:0000313" key="2">
    <source>
        <dbReference type="EMBL" id="MEW9920295.1"/>
    </source>
</evidence>